<dbReference type="RefSeq" id="WP_163991217.1">
    <property type="nucleotide sequence ID" value="NZ_WUEY01000016.1"/>
</dbReference>
<dbReference type="InterPro" id="IPR037049">
    <property type="entry name" value="DUF1214_C_sf"/>
</dbReference>
<feature type="domain" description="DUF1214" evidence="2">
    <location>
        <begin position="364"/>
        <end position="470"/>
    </location>
</feature>
<dbReference type="PANTHER" id="PTHR36509:SF3">
    <property type="entry name" value="SIGNAL PEPTIDE PROTEIN"/>
    <property type="match status" value="1"/>
</dbReference>
<name>A0A6L9UC30_9HYPH</name>
<keyword evidence="1" id="KW-0732">Signal</keyword>
<dbReference type="Gene3D" id="1.10.3360.10">
    <property type="entry name" value="VPA0735-like domain"/>
    <property type="match status" value="1"/>
</dbReference>
<evidence type="ECO:0000313" key="4">
    <source>
        <dbReference type="EMBL" id="NEI73154.1"/>
    </source>
</evidence>
<evidence type="ECO:0000313" key="5">
    <source>
        <dbReference type="Proteomes" id="UP000483035"/>
    </source>
</evidence>
<evidence type="ECO:0000256" key="1">
    <source>
        <dbReference type="SAM" id="SignalP"/>
    </source>
</evidence>
<reference evidence="4 5" key="1">
    <citation type="submission" date="2019-12" db="EMBL/GenBank/DDBJ databases">
        <title>Rhizobium genotypes associated with high levels of biological nitrogen fixation by grain legumes in a temperate-maritime cropping system.</title>
        <authorList>
            <person name="Maluk M."/>
            <person name="Francesc Ferrando Molina F."/>
            <person name="Lopez Del Egido L."/>
            <person name="Lafos M."/>
            <person name="Langarica-Fuentes A."/>
            <person name="Gebre Yohannes G."/>
            <person name="Young M.W."/>
            <person name="Martin P."/>
            <person name="Gantlett R."/>
            <person name="Kenicer G."/>
            <person name="Hawes C."/>
            <person name="Begg G.S."/>
            <person name="Quilliam R.S."/>
            <person name="Squire G.R."/>
            <person name="Poole P.S."/>
            <person name="Young P.W."/>
            <person name="Iannetta P.M."/>
            <person name="James E.K."/>
        </authorList>
    </citation>
    <scope>NUCLEOTIDE SEQUENCE [LARGE SCALE GENOMIC DNA]</scope>
    <source>
        <strain evidence="4 5">JHI1118</strain>
    </source>
</reference>
<dbReference type="SUPFAM" id="SSF160935">
    <property type="entry name" value="VPA0735-like"/>
    <property type="match status" value="1"/>
</dbReference>
<dbReference type="Pfam" id="PF06863">
    <property type="entry name" value="DUF1254"/>
    <property type="match status" value="1"/>
</dbReference>
<dbReference type="InterPro" id="IPR010621">
    <property type="entry name" value="DUF1214"/>
</dbReference>
<comment type="caution">
    <text evidence="4">The sequence shown here is derived from an EMBL/GenBank/DDBJ whole genome shotgun (WGS) entry which is preliminary data.</text>
</comment>
<dbReference type="InterPro" id="IPR037050">
    <property type="entry name" value="DUF1254_sf"/>
</dbReference>
<dbReference type="InterPro" id="IPR010679">
    <property type="entry name" value="DUF1254"/>
</dbReference>
<evidence type="ECO:0000259" key="2">
    <source>
        <dbReference type="Pfam" id="PF06742"/>
    </source>
</evidence>
<dbReference type="PANTHER" id="PTHR36509">
    <property type="entry name" value="BLL3101 PROTEIN"/>
    <property type="match status" value="1"/>
</dbReference>
<dbReference type="Gene3D" id="2.60.40.1610">
    <property type="entry name" value="Domain of unknown function DUF1254"/>
    <property type="match status" value="1"/>
</dbReference>
<feature type="domain" description="DUF1254" evidence="3">
    <location>
        <begin position="101"/>
        <end position="209"/>
    </location>
</feature>
<dbReference type="Proteomes" id="UP000483035">
    <property type="component" value="Unassembled WGS sequence"/>
</dbReference>
<gene>
    <name evidence="4" type="ORF">GR212_26695</name>
</gene>
<organism evidence="4 5">
    <name type="scientific">Rhizobium lusitanum</name>
    <dbReference type="NCBI Taxonomy" id="293958"/>
    <lineage>
        <taxon>Bacteria</taxon>
        <taxon>Pseudomonadati</taxon>
        <taxon>Pseudomonadota</taxon>
        <taxon>Alphaproteobacteria</taxon>
        <taxon>Hyphomicrobiales</taxon>
        <taxon>Rhizobiaceae</taxon>
        <taxon>Rhizobium/Agrobacterium group</taxon>
        <taxon>Rhizobium</taxon>
    </lineage>
</organism>
<feature type="chain" id="PRO_5026904090" evidence="1">
    <location>
        <begin position="24"/>
        <end position="486"/>
    </location>
</feature>
<sequence length="486" mass="53763">MKHVSHTIWIVAAAALAASGALAAPQTIDTRIGKLSFEHGLPTEKSVTRLFNEMDFQRAVQAYLWALPIVSQVQAKIAQKENTGAEDGDVGIYEGYRGVSVWLTANATTPYIIGFYDLSTRGPAVLDIPAGAIAGSAMDFWQRPFTDFGITGPDGGKGGKYLVVGPGQETPAAVEGYTVVHSPTFNFGYFYRALDTDPAKAEAIATGVKAYAYAQRDNPRPTRYLRPPAGTKLMLTIQPRGLEYWQQLADIIEKEPVEERDRFFLAMLRPLGIEKGKPFKPDERQKKILLDAGQLGEAMAKANSFDKRFPGSRYREDAHWDYVLMLDPAQDLPGYSQLDERAAYFYEGVATSKGMVSQTPGVGQAYLGSYRDKAGHAFDGANTYRLRIPANPPAKQFWSLTVYDLDTRTLIQSRQQIADRSSRMDIAANPDGTVDIYVGPRAPKGAEKNWIPSVPGKAWFAYVRLYGPTEGYFDKSWPLPDFEKVN</sequence>
<accession>A0A6L9UC30</accession>
<dbReference type="AlphaFoldDB" id="A0A6L9UC30"/>
<dbReference type="Gene3D" id="2.60.120.600">
    <property type="entry name" value="Domain of unknown function DUF1214, C-terminal domain"/>
    <property type="match status" value="1"/>
</dbReference>
<proteinExistence type="predicted"/>
<feature type="signal peptide" evidence="1">
    <location>
        <begin position="1"/>
        <end position="23"/>
    </location>
</feature>
<dbReference type="Pfam" id="PF06742">
    <property type="entry name" value="DUF1214"/>
    <property type="match status" value="1"/>
</dbReference>
<protein>
    <submittedName>
        <fullName evidence="4">DUF1214 domain-containing protein</fullName>
    </submittedName>
</protein>
<evidence type="ECO:0000259" key="3">
    <source>
        <dbReference type="Pfam" id="PF06863"/>
    </source>
</evidence>
<dbReference type="EMBL" id="WUEY01000016">
    <property type="protein sequence ID" value="NEI73154.1"/>
    <property type="molecule type" value="Genomic_DNA"/>
</dbReference>